<gene>
    <name evidence="2" type="primary">Hypp6908</name>
    <name evidence="2" type="ORF">BLAG_LOCUS5905</name>
</gene>
<name>A0A8K0E5D0_BRALA</name>
<organism evidence="2 3">
    <name type="scientific">Branchiostoma lanceolatum</name>
    <name type="common">Common lancelet</name>
    <name type="synonym">Amphioxus lanceolatum</name>
    <dbReference type="NCBI Taxonomy" id="7740"/>
    <lineage>
        <taxon>Eukaryota</taxon>
        <taxon>Metazoa</taxon>
        <taxon>Chordata</taxon>
        <taxon>Cephalochordata</taxon>
        <taxon>Leptocardii</taxon>
        <taxon>Amphioxiformes</taxon>
        <taxon>Branchiostomatidae</taxon>
        <taxon>Branchiostoma</taxon>
    </lineage>
</organism>
<keyword evidence="3" id="KW-1185">Reference proteome</keyword>
<sequence>MATLIRTDKLGTKQDIDYHLAYTVKVSEMFEVFDVVQVGEEQTDEGVEVEVQFYKEKKKFRAPEKTMSNGTDEESDVDRLNAAALDKKVRQSLNGIAEVTPGLGQRRFPYRKLKDREVSVEGLPAEVNLTNLHNMGTERLPWVCEPDPNNEEAGMGLWLEEARGDTERLRVKLQKKDQRILELEARPDDNINVDEPPRKKARHPMYDPKFPWSTLAPSTIRGKKADLRKKYLKESFKKLPENVIRVDLSGHRVPKTVMVIGPLADRPVTGRGYRHQPDETKHLVRWCVCFKGQSSLSYVWWHELHIKFVKIIPPLGWLQEEKRAQNNFIPYQMEENGRDGNAAYRSVNGIIEQHLMMPEDRDFLEWDESEVGFRYELDGLCGVQVRAGWPVWGSGTSWMACMGFRYGLDGRPQAKNHFKLLLQGQVAVKLWEYGRPFNHIIPTNKGVVMKLPQWEVLDSRKNTVNYILDAIAKGKMPLDLEVIEAIPM</sequence>
<dbReference type="AlphaFoldDB" id="A0A8K0E5D0"/>
<dbReference type="EMBL" id="OV696697">
    <property type="protein sequence ID" value="CAH1242626.1"/>
    <property type="molecule type" value="Genomic_DNA"/>
</dbReference>
<dbReference type="Gene3D" id="3.90.1460.10">
    <property type="entry name" value="GTF2I-like"/>
    <property type="match status" value="1"/>
</dbReference>
<dbReference type="InterPro" id="IPR036647">
    <property type="entry name" value="GTF2I-like_rpt_sf"/>
</dbReference>
<dbReference type="Proteomes" id="UP000838412">
    <property type="component" value="Chromosome 12"/>
</dbReference>
<feature type="coiled-coil region" evidence="1">
    <location>
        <begin position="159"/>
        <end position="186"/>
    </location>
</feature>
<protein>
    <submittedName>
        <fullName evidence="2">Hypp6908 protein</fullName>
    </submittedName>
</protein>
<evidence type="ECO:0000313" key="3">
    <source>
        <dbReference type="Proteomes" id="UP000838412"/>
    </source>
</evidence>
<proteinExistence type="predicted"/>
<keyword evidence="1" id="KW-0175">Coiled coil</keyword>
<accession>A0A8K0E5D0</accession>
<evidence type="ECO:0000256" key="1">
    <source>
        <dbReference type="SAM" id="Coils"/>
    </source>
</evidence>
<reference evidence="2" key="1">
    <citation type="submission" date="2022-01" db="EMBL/GenBank/DDBJ databases">
        <authorList>
            <person name="Braso-Vives M."/>
        </authorList>
    </citation>
    <scope>NUCLEOTIDE SEQUENCE</scope>
</reference>
<evidence type="ECO:0000313" key="2">
    <source>
        <dbReference type="EMBL" id="CAH1242626.1"/>
    </source>
</evidence>